<organism evidence="1 2">
    <name type="scientific">Alligator mississippiensis</name>
    <name type="common">American alligator</name>
    <dbReference type="NCBI Taxonomy" id="8496"/>
    <lineage>
        <taxon>Eukaryota</taxon>
        <taxon>Metazoa</taxon>
        <taxon>Chordata</taxon>
        <taxon>Craniata</taxon>
        <taxon>Vertebrata</taxon>
        <taxon>Euteleostomi</taxon>
        <taxon>Archelosauria</taxon>
        <taxon>Archosauria</taxon>
        <taxon>Crocodylia</taxon>
        <taxon>Alligatoridae</taxon>
        <taxon>Alligatorinae</taxon>
        <taxon>Alligator</taxon>
    </lineage>
</organism>
<keyword evidence="2" id="KW-1185">Reference proteome</keyword>
<sequence length="84" mass="10193">MHYVEEQKTPFAALYHVSVCYSNTFLLPWGIEAQRRLSDLQLSDFFKALKRQFFWLANLCIVKCIFTRLQHDSPHKQCQFWYIF</sequence>
<name>A0A151MI52_ALLMI</name>
<reference evidence="1 2" key="1">
    <citation type="journal article" date="2012" name="Genome Biol.">
        <title>Sequencing three crocodilian genomes to illuminate the evolution of archosaurs and amniotes.</title>
        <authorList>
            <person name="St John J.A."/>
            <person name="Braun E.L."/>
            <person name="Isberg S.R."/>
            <person name="Miles L.G."/>
            <person name="Chong A.Y."/>
            <person name="Gongora J."/>
            <person name="Dalzell P."/>
            <person name="Moran C."/>
            <person name="Bed'hom B."/>
            <person name="Abzhanov A."/>
            <person name="Burgess S.C."/>
            <person name="Cooksey A.M."/>
            <person name="Castoe T.A."/>
            <person name="Crawford N.G."/>
            <person name="Densmore L.D."/>
            <person name="Drew J.C."/>
            <person name="Edwards S.V."/>
            <person name="Faircloth B.C."/>
            <person name="Fujita M.K."/>
            <person name="Greenwold M.J."/>
            <person name="Hoffmann F.G."/>
            <person name="Howard J.M."/>
            <person name="Iguchi T."/>
            <person name="Janes D.E."/>
            <person name="Khan S.Y."/>
            <person name="Kohno S."/>
            <person name="de Koning A.J."/>
            <person name="Lance S.L."/>
            <person name="McCarthy F.M."/>
            <person name="McCormack J.E."/>
            <person name="Merchant M.E."/>
            <person name="Peterson D.G."/>
            <person name="Pollock D.D."/>
            <person name="Pourmand N."/>
            <person name="Raney B.J."/>
            <person name="Roessler K.A."/>
            <person name="Sanford J.R."/>
            <person name="Sawyer R.H."/>
            <person name="Schmidt C.J."/>
            <person name="Triplett E.W."/>
            <person name="Tuberville T.D."/>
            <person name="Venegas-Anaya M."/>
            <person name="Howard J.T."/>
            <person name="Jarvis E.D."/>
            <person name="Guillette L.J.Jr."/>
            <person name="Glenn T.C."/>
            <person name="Green R.E."/>
            <person name="Ray D.A."/>
        </authorList>
    </citation>
    <scope>NUCLEOTIDE SEQUENCE [LARGE SCALE GENOMIC DNA]</scope>
    <source>
        <strain evidence="1">KSC_2009_1</strain>
    </source>
</reference>
<proteinExistence type="predicted"/>
<dbReference type="Proteomes" id="UP000050525">
    <property type="component" value="Unassembled WGS sequence"/>
</dbReference>
<gene>
    <name evidence="1" type="ORF">Y1Q_0004246</name>
</gene>
<evidence type="ECO:0000313" key="2">
    <source>
        <dbReference type="Proteomes" id="UP000050525"/>
    </source>
</evidence>
<dbReference type="AlphaFoldDB" id="A0A151MI52"/>
<comment type="caution">
    <text evidence="1">The sequence shown here is derived from an EMBL/GenBank/DDBJ whole genome shotgun (WGS) entry which is preliminary data.</text>
</comment>
<dbReference type="EMBL" id="AKHW03006099">
    <property type="protein sequence ID" value="KYO24196.1"/>
    <property type="molecule type" value="Genomic_DNA"/>
</dbReference>
<protein>
    <submittedName>
        <fullName evidence="1">Uncharacterized protein</fullName>
    </submittedName>
</protein>
<evidence type="ECO:0000313" key="1">
    <source>
        <dbReference type="EMBL" id="KYO24196.1"/>
    </source>
</evidence>
<accession>A0A151MI52</accession>